<evidence type="ECO:0000256" key="4">
    <source>
        <dbReference type="PIRSR" id="PIRSR006336-1"/>
    </source>
</evidence>
<dbReference type="PRINTS" id="PR00742">
    <property type="entry name" value="GLHYDRLASE35"/>
</dbReference>
<dbReference type="CAZy" id="GH35">
    <property type="family name" value="Glycoside Hydrolase Family 35"/>
</dbReference>
<feature type="domain" description="Beta-galactosidase 1-like first all-beta" evidence="6">
    <location>
        <begin position="368"/>
        <end position="475"/>
    </location>
</feature>
<accession>C7R5A2</accession>
<evidence type="ECO:0000256" key="2">
    <source>
        <dbReference type="ARBA" id="ARBA00022801"/>
    </source>
</evidence>
<sequence>MSVFAIGERDFTLDGEPFQIISGAIHYFRVHPDSWRDRIRKARLMGLNTIETYVAWNFHAPSRDEFHTDGARDLGRFLDIIQEEGLRAIVRPGPYICAEWDNGGLPTWLTATPDIVVRSSDPTYLTEVERYLEHLAPIVEPRQINHGGPIILMQVENEYGAYGNDRAYLTHLTNVYRNLGFVVPLTTVDQPMDDMLAHGTLPDLHTTGSFGSRIDERLATLREHQTTGPLMCSEFWIGWFDHWGAHHHTTDVADAANALDRLLGAGASVNIYMFHGGTNFGFTNGANDKGVYQPLVTSYDYDAPLAEDGYPTEKYWAFREVIARYAPVPAEVPAERPLVAERSVPLTHRVGWLDVPLDVDEAVTCDSPATFDGLNVSGPFVVYERDIAVEGDAVLRFNQVRDIAYVFVDTTFVGVAYRDHHDAFIPLPTDARGTLRVLVEDQGRVNYGPRLGEWKGMGTVELQGHILTGWRVTPCDPLLAERAAWHEISTLSDAIPGPVMLRGDVHVDVPENLYLDTSGWGKGAVWVNGFNVGRYWSRGPQHTLFVPAELLRPGVNSIMVFELFGVASAHVVCAAGPDLGHTEF</sequence>
<dbReference type="eggNOG" id="COG1874">
    <property type="taxonomic scope" value="Bacteria"/>
</dbReference>
<dbReference type="Pfam" id="PF21467">
    <property type="entry name" value="BetaGal_gal-bd"/>
    <property type="match status" value="1"/>
</dbReference>
<comment type="similarity">
    <text evidence="1">Belongs to the glycosyl hydrolase 35 family.</text>
</comment>
<feature type="active site" description="Nucleophile" evidence="4">
    <location>
        <position position="234"/>
    </location>
</feature>
<dbReference type="InterPro" id="IPR001944">
    <property type="entry name" value="Glycoside_Hdrlase_35"/>
</dbReference>
<proteinExistence type="inferred from homology"/>
<dbReference type="InterPro" id="IPR008979">
    <property type="entry name" value="Galactose-bd-like_sf"/>
</dbReference>
<feature type="domain" description="Beta-galactosidase galactose-binding" evidence="7">
    <location>
        <begin position="498"/>
        <end position="556"/>
    </location>
</feature>
<dbReference type="Pfam" id="PF21317">
    <property type="entry name" value="BetaGal_ABD_1"/>
    <property type="match status" value="1"/>
</dbReference>
<organism evidence="8 9">
    <name type="scientific">Jonesia denitrificans (strain ATCC 14870 / DSM 20603 / BCRC 15368 / CIP 55.134 / JCM 11481 / NBRC 15587 / NCTC 10816 / Prevot 55134)</name>
    <name type="common">Listeria denitrificans</name>
    <dbReference type="NCBI Taxonomy" id="471856"/>
    <lineage>
        <taxon>Bacteria</taxon>
        <taxon>Bacillati</taxon>
        <taxon>Actinomycetota</taxon>
        <taxon>Actinomycetes</taxon>
        <taxon>Micrococcales</taxon>
        <taxon>Jonesiaceae</taxon>
        <taxon>Jonesia</taxon>
    </lineage>
</organism>
<dbReference type="InterPro" id="IPR026283">
    <property type="entry name" value="B-gal_1-like"/>
</dbReference>
<dbReference type="GO" id="GO:0004565">
    <property type="term" value="F:beta-galactosidase activity"/>
    <property type="evidence" value="ECO:0007669"/>
    <property type="project" value="UniProtKB-EC"/>
</dbReference>
<dbReference type="PIRSF" id="PIRSF006336">
    <property type="entry name" value="B-gal"/>
    <property type="match status" value="1"/>
</dbReference>
<evidence type="ECO:0000256" key="3">
    <source>
        <dbReference type="ARBA" id="ARBA00023295"/>
    </source>
</evidence>
<dbReference type="STRING" id="471856.Jden_0104"/>
<dbReference type="SUPFAM" id="SSF51445">
    <property type="entry name" value="(Trans)glycosidases"/>
    <property type="match status" value="1"/>
</dbReference>
<keyword evidence="9" id="KW-1185">Reference proteome</keyword>
<protein>
    <submittedName>
        <fullName evidence="8">Beta-galactosidase</fullName>
        <ecNumber evidence="8">3.2.1.23</ecNumber>
    </submittedName>
</protein>
<evidence type="ECO:0000256" key="1">
    <source>
        <dbReference type="ARBA" id="ARBA00009809"/>
    </source>
</evidence>
<dbReference type="HOGENOM" id="CLU_007853_7_2_11"/>
<keyword evidence="3 8" id="KW-0326">Glycosidase</keyword>
<dbReference type="EC" id="3.2.1.23" evidence="8"/>
<dbReference type="PANTHER" id="PTHR23421">
    <property type="entry name" value="BETA-GALACTOSIDASE RELATED"/>
    <property type="match status" value="1"/>
</dbReference>
<evidence type="ECO:0000313" key="9">
    <source>
        <dbReference type="Proteomes" id="UP000000628"/>
    </source>
</evidence>
<evidence type="ECO:0000259" key="7">
    <source>
        <dbReference type="Pfam" id="PF21467"/>
    </source>
</evidence>
<name>C7R5A2_JONDD</name>
<dbReference type="RefSeq" id="WP_012805885.1">
    <property type="nucleotide sequence ID" value="NC_013174.1"/>
</dbReference>
<dbReference type="KEGG" id="jde:Jden_0104"/>
<dbReference type="Gene3D" id="2.60.120.260">
    <property type="entry name" value="Galactose-binding domain-like"/>
    <property type="match status" value="2"/>
</dbReference>
<dbReference type="GO" id="GO:0005975">
    <property type="term" value="P:carbohydrate metabolic process"/>
    <property type="evidence" value="ECO:0007669"/>
    <property type="project" value="InterPro"/>
</dbReference>
<evidence type="ECO:0000313" key="8">
    <source>
        <dbReference type="EMBL" id="ACV07780.1"/>
    </source>
</evidence>
<reference evidence="8 9" key="1">
    <citation type="journal article" date="2009" name="Stand. Genomic Sci.">
        <title>Complete genome sequence of Jonesia denitrificans type strain (Prevot 55134).</title>
        <authorList>
            <person name="Pukall R."/>
            <person name="Gehrich-Schroter G."/>
            <person name="Lapidus A."/>
            <person name="Nolan M."/>
            <person name="Glavina Del Rio T."/>
            <person name="Lucas S."/>
            <person name="Chen F."/>
            <person name="Tice H."/>
            <person name="Pitluck S."/>
            <person name="Cheng J.F."/>
            <person name="Copeland A."/>
            <person name="Saunders E."/>
            <person name="Brettin T."/>
            <person name="Detter J.C."/>
            <person name="Bruce D."/>
            <person name="Goodwin L."/>
            <person name="Pati A."/>
            <person name="Ivanova N."/>
            <person name="Mavromatis K."/>
            <person name="Ovchinnikova G."/>
            <person name="Chen A."/>
            <person name="Palaniappan K."/>
            <person name="Land M."/>
            <person name="Hauser L."/>
            <person name="Chang Y.J."/>
            <person name="Jeffries C.D."/>
            <person name="Chain P."/>
            <person name="Goker M."/>
            <person name="Bristow J."/>
            <person name="Eisen J.A."/>
            <person name="Markowitz V."/>
            <person name="Hugenholtz P."/>
            <person name="Kyrpides N.C."/>
            <person name="Klenk H.P."/>
            <person name="Han C."/>
        </authorList>
    </citation>
    <scope>NUCLEOTIDE SEQUENCE [LARGE SCALE GENOMIC DNA]</scope>
    <source>
        <strain evidence="9">ATCC 14870 / DSM 20603 / BCRC 15368 / CIP 55.134 / JCM 11481 / NBRC 15587 / NCTC 10816 / Prevot 55134</strain>
    </source>
</reference>
<dbReference type="InterPro" id="IPR031330">
    <property type="entry name" value="Gly_Hdrlase_35_cat"/>
</dbReference>
<keyword evidence="2 8" id="KW-0378">Hydrolase</keyword>
<dbReference type="PROSITE" id="PS01182">
    <property type="entry name" value="GLYCOSYL_HYDROL_F35"/>
    <property type="match status" value="1"/>
</dbReference>
<dbReference type="InterPro" id="IPR048912">
    <property type="entry name" value="BetaGal1-like_ABD1"/>
</dbReference>
<dbReference type="Pfam" id="PF01301">
    <property type="entry name" value="Glyco_hydro_35"/>
    <property type="match status" value="1"/>
</dbReference>
<dbReference type="InterPro" id="IPR017853">
    <property type="entry name" value="GH"/>
</dbReference>
<dbReference type="Gene3D" id="3.20.20.80">
    <property type="entry name" value="Glycosidases"/>
    <property type="match status" value="1"/>
</dbReference>
<dbReference type="InterPro" id="IPR019801">
    <property type="entry name" value="Glyco_hydro_35_CS"/>
</dbReference>
<dbReference type="Proteomes" id="UP000000628">
    <property type="component" value="Chromosome"/>
</dbReference>
<dbReference type="OrthoDB" id="9813184at2"/>
<evidence type="ECO:0000259" key="6">
    <source>
        <dbReference type="Pfam" id="PF21317"/>
    </source>
</evidence>
<dbReference type="EMBL" id="CP001706">
    <property type="protein sequence ID" value="ACV07780.1"/>
    <property type="molecule type" value="Genomic_DNA"/>
</dbReference>
<dbReference type="FunFam" id="3.20.20.80:FF:000115">
    <property type="entry name" value="Beta-galactosidase"/>
    <property type="match status" value="1"/>
</dbReference>
<gene>
    <name evidence="8" type="ordered locus">Jden_0104</name>
</gene>
<feature type="active site" description="Proton donor" evidence="4">
    <location>
        <position position="158"/>
    </location>
</feature>
<evidence type="ECO:0000259" key="5">
    <source>
        <dbReference type="Pfam" id="PF01301"/>
    </source>
</evidence>
<feature type="domain" description="Glycoside hydrolase 35 catalytic" evidence="5">
    <location>
        <begin position="11"/>
        <end position="324"/>
    </location>
</feature>
<dbReference type="InterPro" id="IPR048913">
    <property type="entry name" value="BetaGal_gal-bd"/>
</dbReference>
<dbReference type="AlphaFoldDB" id="C7R5A2"/>
<dbReference type="SUPFAM" id="SSF49785">
    <property type="entry name" value="Galactose-binding domain-like"/>
    <property type="match status" value="1"/>
</dbReference>